<dbReference type="Pfam" id="PF00285">
    <property type="entry name" value="Citrate_synt"/>
    <property type="match status" value="1"/>
</dbReference>
<organism evidence="5 6">
    <name type="scientific">Dielma fastidiosa</name>
    <dbReference type="NCBI Taxonomy" id="1034346"/>
    <lineage>
        <taxon>Bacteria</taxon>
        <taxon>Bacillati</taxon>
        <taxon>Bacillota</taxon>
        <taxon>Erysipelotrichia</taxon>
        <taxon>Erysipelotrichales</taxon>
        <taxon>Erysipelotrichaceae</taxon>
        <taxon>Dielma</taxon>
    </lineage>
</organism>
<dbReference type="UniPathway" id="UPA00223"/>
<dbReference type="NCBIfam" id="NF010635">
    <property type="entry name" value="PRK14032.1"/>
    <property type="match status" value="1"/>
</dbReference>
<comment type="caution">
    <text evidence="5">The sequence shown here is derived from an EMBL/GenBank/DDBJ whole genome shotgun (WGS) entry which is preliminary data.</text>
</comment>
<dbReference type="AlphaFoldDB" id="A0A318KNT5"/>
<comment type="pathway">
    <text evidence="1">Carbohydrate metabolism; tricarboxylic acid cycle.</text>
</comment>
<dbReference type="SUPFAM" id="SSF48256">
    <property type="entry name" value="Citrate synthase"/>
    <property type="match status" value="1"/>
</dbReference>
<evidence type="ECO:0000256" key="2">
    <source>
        <dbReference type="ARBA" id="ARBA00010566"/>
    </source>
</evidence>
<reference evidence="5 6" key="1">
    <citation type="submission" date="2018-05" db="EMBL/GenBank/DDBJ databases">
        <title>Genomic Encyclopedia of Type Strains, Phase IV (KMG-IV): sequencing the most valuable type-strain genomes for metagenomic binning, comparative biology and taxonomic classification.</title>
        <authorList>
            <person name="Goeker M."/>
        </authorList>
    </citation>
    <scope>NUCLEOTIDE SEQUENCE [LARGE SCALE GENOMIC DNA]</scope>
    <source>
        <strain evidence="5 6">JC118</strain>
    </source>
</reference>
<dbReference type="EMBL" id="QJKH01000008">
    <property type="protein sequence ID" value="PXX78162.1"/>
    <property type="molecule type" value="Genomic_DNA"/>
</dbReference>
<dbReference type="GO" id="GO:0005975">
    <property type="term" value="P:carbohydrate metabolic process"/>
    <property type="evidence" value="ECO:0007669"/>
    <property type="project" value="TreeGrafter"/>
</dbReference>
<comment type="similarity">
    <text evidence="2">Belongs to the citrate synthase family.</text>
</comment>
<dbReference type="PANTHER" id="PTHR11739:SF4">
    <property type="entry name" value="CITRATE SYNTHASE, PEROXISOMAL"/>
    <property type="match status" value="1"/>
</dbReference>
<keyword evidence="4" id="KW-0808">Transferase</keyword>
<dbReference type="EC" id="2.3.3.16" evidence="3"/>
<dbReference type="RefSeq" id="WP_022936813.1">
    <property type="nucleotide sequence ID" value="NZ_CABKRQ010000001.1"/>
</dbReference>
<accession>A0A318KNT5</accession>
<dbReference type="GO" id="GO:0036440">
    <property type="term" value="F:citrate synthase activity"/>
    <property type="evidence" value="ECO:0007669"/>
    <property type="project" value="UniProtKB-EC"/>
</dbReference>
<gene>
    <name evidence="5" type="ORF">DES51_10889</name>
</gene>
<evidence type="ECO:0000256" key="1">
    <source>
        <dbReference type="ARBA" id="ARBA00005163"/>
    </source>
</evidence>
<name>A0A318KNT5_9FIRM</name>
<dbReference type="InterPro" id="IPR016142">
    <property type="entry name" value="Citrate_synth-like_lrg_a-sub"/>
</dbReference>
<protein>
    <recommendedName>
        <fullName evidence="3">citrate synthase (unknown stereospecificity)</fullName>
        <ecNumber evidence="3">2.3.3.16</ecNumber>
    </recommendedName>
</protein>
<dbReference type="InterPro" id="IPR036969">
    <property type="entry name" value="Citrate_synthase_sf"/>
</dbReference>
<proteinExistence type="inferred from homology"/>
<dbReference type="GO" id="GO:0005829">
    <property type="term" value="C:cytosol"/>
    <property type="evidence" value="ECO:0007669"/>
    <property type="project" value="TreeGrafter"/>
</dbReference>
<dbReference type="GO" id="GO:0006099">
    <property type="term" value="P:tricarboxylic acid cycle"/>
    <property type="evidence" value="ECO:0007669"/>
    <property type="project" value="UniProtKB-UniPathway"/>
</dbReference>
<dbReference type="InterPro" id="IPR016143">
    <property type="entry name" value="Citrate_synth-like_sm_a-sub"/>
</dbReference>
<evidence type="ECO:0000313" key="5">
    <source>
        <dbReference type="EMBL" id="PXX78162.1"/>
    </source>
</evidence>
<sequence>MNRELAEIFKQSVNDNAIENGLYKTYEVKKGLRNEDSTGVLVGLTKIADVVGYKRVNGEKVDDIGRLYYRGYEIKDLIDGLDFSEHHAFEEVAFLILFGKLPNASELALFMSYLQSHYALPKDFLELNILRMPGKNLMNKVQQAILMLYGYDENSDDTTAMNTLFQGLNIIAKMPAIISYSYQAKRHNFDDESLIIHQIDPHCTISESILRLIRSDMQYTDTEVRVLDCMLILHTDHGGGNNSTFTNVVISSTGTDIYSAISGSIGSLKGPRHGGASLAVCQMMSAVIDEIGYQADDAAIRGIVERLLDKDFFDHSGLIYGIGHAVYTLSDPRSEILKEKAYMLAEEKQMIEQFDFYKRFEEIAKQCIKERKGKSVSSNIDFYSGFVYSMLNIPQELVSLLFVTARIVGWLAHNIEDKCYCDKIVRPATKYVGDTKKFVKIEER</sequence>
<dbReference type="OrthoDB" id="9800864at2"/>
<dbReference type="Gene3D" id="1.10.230.10">
    <property type="entry name" value="Cytochrome P450-Terp, domain 2"/>
    <property type="match status" value="1"/>
</dbReference>
<keyword evidence="6" id="KW-1185">Reference proteome</keyword>
<dbReference type="InterPro" id="IPR002020">
    <property type="entry name" value="Citrate_synthase"/>
</dbReference>
<evidence type="ECO:0000256" key="3">
    <source>
        <dbReference type="ARBA" id="ARBA00012972"/>
    </source>
</evidence>
<dbReference type="PANTHER" id="PTHR11739">
    <property type="entry name" value="CITRATE SYNTHASE"/>
    <property type="match status" value="1"/>
</dbReference>
<evidence type="ECO:0000313" key="6">
    <source>
        <dbReference type="Proteomes" id="UP000247612"/>
    </source>
</evidence>
<dbReference type="PRINTS" id="PR00143">
    <property type="entry name" value="CITRTSNTHASE"/>
</dbReference>
<dbReference type="Gene3D" id="1.10.580.10">
    <property type="entry name" value="Citrate Synthase, domain 1"/>
    <property type="match status" value="1"/>
</dbReference>
<evidence type="ECO:0000256" key="4">
    <source>
        <dbReference type="ARBA" id="ARBA00022679"/>
    </source>
</evidence>
<dbReference type="Proteomes" id="UP000247612">
    <property type="component" value="Unassembled WGS sequence"/>
</dbReference>
<dbReference type="STRING" id="1034346.GCA_000313565_00509"/>